<gene>
    <name evidence="1" type="ORF">SCULI_v1c07880</name>
</gene>
<protein>
    <submittedName>
        <fullName evidence="1">Uncharacterized protein</fullName>
    </submittedName>
</protein>
<evidence type="ECO:0000313" key="2">
    <source>
        <dbReference type="Proteomes" id="UP000019267"/>
    </source>
</evidence>
<dbReference type="PATRIC" id="fig|1276246.3.peg.785"/>
<sequence>MERIFEDIQHKVLLSSIGLAFIEHNIDYEHAIDKNNNLKLNVLLDSLDPVTNLNLINSIYLHYTNFSNELKCLFSKPMQKQIRIKEQKLYLDLAKHFETKIKH</sequence>
<dbReference type="OrthoDB" id="389792at2"/>
<dbReference type="AlphaFoldDB" id="W6AHF5"/>
<keyword evidence="2" id="KW-1185">Reference proteome</keyword>
<accession>W6AHF5</accession>
<dbReference type="HOGENOM" id="CLU_2289891_0_0_14"/>
<dbReference type="Proteomes" id="UP000019267">
    <property type="component" value="Chromosome"/>
</dbReference>
<dbReference type="STRING" id="1276246.SCULI_v1c07880"/>
<dbReference type="RefSeq" id="WP_025363358.1">
    <property type="nucleotide sequence ID" value="NZ_CP006681.1"/>
</dbReference>
<dbReference type="KEGG" id="scq:SCULI_v1c07880"/>
<evidence type="ECO:0000313" key="1">
    <source>
        <dbReference type="EMBL" id="AHI53129.1"/>
    </source>
</evidence>
<organism evidence="1 2">
    <name type="scientific">Spiroplasma culicicola AES-1</name>
    <dbReference type="NCBI Taxonomy" id="1276246"/>
    <lineage>
        <taxon>Bacteria</taxon>
        <taxon>Bacillati</taxon>
        <taxon>Mycoplasmatota</taxon>
        <taxon>Mollicutes</taxon>
        <taxon>Entomoplasmatales</taxon>
        <taxon>Spiroplasmataceae</taxon>
        <taxon>Spiroplasma</taxon>
    </lineage>
</organism>
<proteinExistence type="predicted"/>
<dbReference type="EMBL" id="CP006681">
    <property type="protein sequence ID" value="AHI53129.1"/>
    <property type="molecule type" value="Genomic_DNA"/>
</dbReference>
<reference evidence="1 2" key="1">
    <citation type="journal article" date="2014" name="Genome Biol. Evol.">
        <title>Molecular evolution of the substrate utilization strategies and putative virulence factors in mosquito-associated Spiroplasma species.</title>
        <authorList>
            <person name="Chang T.H."/>
            <person name="Lo W.S."/>
            <person name="Ku C."/>
            <person name="Chen L.L."/>
            <person name="Kuo C.H."/>
        </authorList>
    </citation>
    <scope>NUCLEOTIDE SEQUENCE [LARGE SCALE GENOMIC DNA]</scope>
    <source>
        <strain evidence="1">AES-1</strain>
    </source>
</reference>
<name>W6AHF5_9MOLU</name>